<keyword evidence="2" id="KW-0067">ATP-binding</keyword>
<dbReference type="PANTHER" id="PTHR20953">
    <property type="entry name" value="KINASE-RELATED"/>
    <property type="match status" value="1"/>
</dbReference>
<dbReference type="NCBIfam" id="TIGR02858">
    <property type="entry name" value="spore_III_AA"/>
    <property type="match status" value="1"/>
</dbReference>
<reference evidence="4" key="2">
    <citation type="submission" date="2021-04" db="EMBL/GenBank/DDBJ databases">
        <authorList>
            <person name="Gilroy R."/>
        </authorList>
    </citation>
    <scope>NUCLEOTIDE SEQUENCE</scope>
    <source>
        <strain evidence="4">ChiSjej3B21-8574</strain>
    </source>
</reference>
<dbReference type="InterPro" id="IPR045735">
    <property type="entry name" value="Spore_III_AA_AAA+_ATPase"/>
</dbReference>
<dbReference type="SMART" id="SM00382">
    <property type="entry name" value="AAA"/>
    <property type="match status" value="1"/>
</dbReference>
<evidence type="ECO:0000256" key="1">
    <source>
        <dbReference type="ARBA" id="ARBA00022741"/>
    </source>
</evidence>
<protein>
    <submittedName>
        <fullName evidence="4">Stage III sporulation protein AA</fullName>
    </submittedName>
</protein>
<dbReference type="Gene3D" id="3.40.50.300">
    <property type="entry name" value="P-loop containing nucleotide triphosphate hydrolases"/>
    <property type="match status" value="1"/>
</dbReference>
<gene>
    <name evidence="4" type="primary">spoIIIAA</name>
    <name evidence="4" type="ORF">H9754_05050</name>
</gene>
<reference evidence="4" key="1">
    <citation type="journal article" date="2021" name="PeerJ">
        <title>Extensive microbial diversity within the chicken gut microbiome revealed by metagenomics and culture.</title>
        <authorList>
            <person name="Gilroy R."/>
            <person name="Ravi A."/>
            <person name="Getino M."/>
            <person name="Pursley I."/>
            <person name="Horton D.L."/>
            <person name="Alikhan N.F."/>
            <person name="Baker D."/>
            <person name="Gharbi K."/>
            <person name="Hall N."/>
            <person name="Watson M."/>
            <person name="Adriaenssens E.M."/>
            <person name="Foster-Nyarko E."/>
            <person name="Jarju S."/>
            <person name="Secka A."/>
            <person name="Antonio M."/>
            <person name="Oren A."/>
            <person name="Chaudhuri R.R."/>
            <person name="La Ragione R."/>
            <person name="Hildebrand F."/>
            <person name="Pallen M.J."/>
        </authorList>
    </citation>
    <scope>NUCLEOTIDE SEQUENCE</scope>
    <source>
        <strain evidence="4">ChiSjej3B21-8574</strain>
    </source>
</reference>
<keyword evidence="1" id="KW-0547">Nucleotide-binding</keyword>
<evidence type="ECO:0000313" key="4">
    <source>
        <dbReference type="EMBL" id="HJC49938.1"/>
    </source>
</evidence>
<evidence type="ECO:0000259" key="3">
    <source>
        <dbReference type="SMART" id="SM00382"/>
    </source>
</evidence>
<dbReference type="SUPFAM" id="SSF52540">
    <property type="entry name" value="P-loop containing nucleoside triphosphate hydrolases"/>
    <property type="match status" value="1"/>
</dbReference>
<dbReference type="Pfam" id="PF19568">
    <property type="entry name" value="Spore_III_AA"/>
    <property type="match status" value="1"/>
</dbReference>
<accession>A0A9D2PJC2</accession>
<feature type="domain" description="AAA+ ATPase" evidence="3">
    <location>
        <begin position="150"/>
        <end position="282"/>
    </location>
</feature>
<dbReference type="InterPro" id="IPR027417">
    <property type="entry name" value="P-loop_NTPase"/>
</dbReference>
<evidence type="ECO:0000256" key="2">
    <source>
        <dbReference type="ARBA" id="ARBA00022840"/>
    </source>
</evidence>
<dbReference type="GO" id="GO:0005524">
    <property type="term" value="F:ATP binding"/>
    <property type="evidence" value="ECO:0007669"/>
    <property type="project" value="UniProtKB-KW"/>
</dbReference>
<sequence>MKEGREVFQILPLNIRNILQQFQLDMNRMQEIRLRIGQPVLIRYGYQEYFLSERRGLSVTREGAHIFTKEELRQAVEYISGYSLYAYEEQIKQGFITIQGGHRVGLAGSAVMSEGKMKAMKHISCLNIRIAHQIKGCAARVYQKCQSEGKLLPTLLISPPGCGKTTLLRDLIRIVSDKGQTIGVVDERSEIGAAYQGVPQNDLGIRTDLLDGCSKSEGMNLLIRSMAPEVIAVDEVGTREDVDALFFCAFRGCTMLATAHGKSRESLLKNPYMKETLEKKMFQRYVVLDHREKPGEIKKILDENGVELYA</sequence>
<dbReference type="EMBL" id="DWWD01000021">
    <property type="protein sequence ID" value="HJC49938.1"/>
    <property type="molecule type" value="Genomic_DNA"/>
</dbReference>
<proteinExistence type="predicted"/>
<dbReference type="AlphaFoldDB" id="A0A9D2PJC2"/>
<dbReference type="InterPro" id="IPR003593">
    <property type="entry name" value="AAA+_ATPase"/>
</dbReference>
<evidence type="ECO:0000313" key="5">
    <source>
        <dbReference type="Proteomes" id="UP000823904"/>
    </source>
</evidence>
<dbReference type="InterPro" id="IPR014217">
    <property type="entry name" value="Spore_III_AA"/>
</dbReference>
<dbReference type="Proteomes" id="UP000823904">
    <property type="component" value="Unassembled WGS sequence"/>
</dbReference>
<name>A0A9D2PJC2_9FIRM</name>
<organism evidence="4 5">
    <name type="scientific">Candidatus Anaerostipes avistercoris</name>
    <dbReference type="NCBI Taxonomy" id="2838462"/>
    <lineage>
        <taxon>Bacteria</taxon>
        <taxon>Bacillati</taxon>
        <taxon>Bacillota</taxon>
        <taxon>Clostridia</taxon>
        <taxon>Lachnospirales</taxon>
        <taxon>Lachnospiraceae</taxon>
        <taxon>Anaerostipes</taxon>
    </lineage>
</organism>
<comment type="caution">
    <text evidence="4">The sequence shown here is derived from an EMBL/GenBank/DDBJ whole genome shotgun (WGS) entry which is preliminary data.</text>
</comment>
<dbReference type="PANTHER" id="PTHR20953:SF3">
    <property type="entry name" value="P-LOOP CONTAINING NUCLEOSIDE TRIPHOSPHATE HYDROLASES SUPERFAMILY PROTEIN"/>
    <property type="match status" value="1"/>
</dbReference>